<dbReference type="InterPro" id="IPR000566">
    <property type="entry name" value="Lipocln_cytosolic_FA-bd_dom"/>
</dbReference>
<organism evidence="14 16">
    <name type="scientific">Pseudomonas tohonis</name>
    <dbReference type="NCBI Taxonomy" id="2725477"/>
    <lineage>
        <taxon>Bacteria</taxon>
        <taxon>Pseudomonadati</taxon>
        <taxon>Pseudomonadota</taxon>
        <taxon>Gammaproteobacteria</taxon>
        <taxon>Pseudomonadales</taxon>
        <taxon>Pseudomonadaceae</taxon>
        <taxon>Pseudomonas</taxon>
    </lineage>
</organism>
<feature type="signal peptide" evidence="12">
    <location>
        <begin position="1"/>
        <end position="19"/>
    </location>
</feature>
<evidence type="ECO:0000256" key="8">
    <source>
        <dbReference type="ARBA" id="ARBA00023237"/>
    </source>
</evidence>
<keyword evidence="7" id="KW-0564">Palmitate</keyword>
<dbReference type="RefSeq" id="WP_173171067.1">
    <property type="nucleotide sequence ID" value="NZ_AP023189.1"/>
</dbReference>
<evidence type="ECO:0000256" key="6">
    <source>
        <dbReference type="ARBA" id="ARBA00023136"/>
    </source>
</evidence>
<proteinExistence type="inferred from homology"/>
<comment type="subunit">
    <text evidence="3 12">Homodimer.</text>
</comment>
<keyword evidence="4 12" id="KW-0732">Signal</keyword>
<keyword evidence="9 12" id="KW-0449">Lipoprotein</keyword>
<evidence type="ECO:0000256" key="2">
    <source>
        <dbReference type="ARBA" id="ARBA00006889"/>
    </source>
</evidence>
<evidence type="ECO:0000256" key="7">
    <source>
        <dbReference type="ARBA" id="ARBA00023139"/>
    </source>
</evidence>
<dbReference type="InterPro" id="IPR012674">
    <property type="entry name" value="Calycin"/>
</dbReference>
<evidence type="ECO:0000256" key="10">
    <source>
        <dbReference type="ARBA" id="ARBA00057024"/>
    </source>
</evidence>
<keyword evidence="17" id="KW-1185">Reference proteome</keyword>
<dbReference type="EMBL" id="BQKM01000005">
    <property type="protein sequence ID" value="GJN52976.1"/>
    <property type="molecule type" value="Genomic_DNA"/>
</dbReference>
<dbReference type="EMBL" id="AP023189">
    <property type="protein sequence ID" value="BCG27471.1"/>
    <property type="molecule type" value="Genomic_DNA"/>
</dbReference>
<dbReference type="InterPro" id="IPR002446">
    <property type="entry name" value="Lipocalin_bac"/>
</dbReference>
<evidence type="ECO:0000256" key="9">
    <source>
        <dbReference type="ARBA" id="ARBA00023288"/>
    </source>
</evidence>
<dbReference type="Proteomes" id="UP001054892">
    <property type="component" value="Unassembled WGS sequence"/>
</dbReference>
<evidence type="ECO:0000259" key="13">
    <source>
        <dbReference type="Pfam" id="PF08212"/>
    </source>
</evidence>
<dbReference type="GO" id="GO:0009279">
    <property type="term" value="C:cell outer membrane"/>
    <property type="evidence" value="ECO:0007669"/>
    <property type="project" value="UniProtKB-SubCell"/>
</dbReference>
<keyword evidence="8 12" id="KW-0998">Cell outer membrane</keyword>
<dbReference type="SUPFAM" id="SSF50814">
    <property type="entry name" value="Lipocalins"/>
    <property type="match status" value="1"/>
</dbReference>
<accession>A0A6J4EGC3</accession>
<evidence type="ECO:0000256" key="1">
    <source>
        <dbReference type="ARBA" id="ARBA00004459"/>
    </source>
</evidence>
<evidence type="ECO:0000313" key="15">
    <source>
        <dbReference type="EMBL" id="GJN52976.1"/>
    </source>
</evidence>
<dbReference type="InterPro" id="IPR047202">
    <property type="entry name" value="Lipocalin_Blc-like_dom"/>
</dbReference>
<evidence type="ECO:0000313" key="16">
    <source>
        <dbReference type="Proteomes" id="UP000509383"/>
    </source>
</evidence>
<dbReference type="PRINTS" id="PR01171">
    <property type="entry name" value="BCTLIPOCALIN"/>
</dbReference>
<keyword evidence="5 12" id="KW-0446">Lipid-binding</keyword>
<dbReference type="Gene3D" id="2.40.128.20">
    <property type="match status" value="1"/>
</dbReference>
<evidence type="ECO:0000256" key="12">
    <source>
        <dbReference type="PIRNR" id="PIRNR036893"/>
    </source>
</evidence>
<evidence type="ECO:0000256" key="4">
    <source>
        <dbReference type="ARBA" id="ARBA00022729"/>
    </source>
</evidence>
<dbReference type="GO" id="GO:0008289">
    <property type="term" value="F:lipid binding"/>
    <property type="evidence" value="ECO:0007669"/>
    <property type="project" value="UniProtKB-UniRule"/>
</dbReference>
<keyword evidence="6 12" id="KW-0472">Membrane</keyword>
<evidence type="ECO:0000313" key="14">
    <source>
        <dbReference type="EMBL" id="BCG27471.1"/>
    </source>
</evidence>
<evidence type="ECO:0000256" key="5">
    <source>
        <dbReference type="ARBA" id="ARBA00023121"/>
    </source>
</evidence>
<evidence type="ECO:0000256" key="11">
    <source>
        <dbReference type="ARBA" id="ARBA00071217"/>
    </source>
</evidence>
<dbReference type="CDD" id="cd19438">
    <property type="entry name" value="lipocalin_Blc-like"/>
    <property type="match status" value="1"/>
</dbReference>
<protein>
    <recommendedName>
        <fullName evidence="11 12">Outer membrane lipoprotein Blc</fullName>
    </recommendedName>
</protein>
<evidence type="ECO:0000313" key="17">
    <source>
        <dbReference type="Proteomes" id="UP001054892"/>
    </source>
</evidence>
<reference evidence="14 16" key="1">
    <citation type="submission" date="2020-05" db="EMBL/GenBank/DDBJ databases">
        <title>Characterization of novel class B3 metallo-beta-lactamase from novel Pseudomonas species.</title>
        <authorList>
            <person name="Yamada K."/>
            <person name="Aoki K."/>
            <person name="Ishii Y."/>
        </authorList>
    </citation>
    <scope>NUCLEOTIDE SEQUENCE [LARGE SCALE GENOMIC DNA]</scope>
    <source>
        <strain evidence="14 16">TUM18999</strain>
        <strain evidence="15 17">TUM20286</strain>
    </source>
</reference>
<comment type="subcellular location">
    <subcellularLocation>
        <location evidence="1">Cell outer membrane</location>
        <topology evidence="1">Lipid-anchor</topology>
    </subcellularLocation>
</comment>
<feature type="chain" id="PRO_5027203892" description="Outer membrane lipoprotein Blc" evidence="12">
    <location>
        <begin position="20"/>
        <end position="185"/>
    </location>
</feature>
<dbReference type="PANTHER" id="PTHR10612">
    <property type="entry name" value="APOLIPOPROTEIN D"/>
    <property type="match status" value="1"/>
</dbReference>
<dbReference type="GO" id="GO:0006950">
    <property type="term" value="P:response to stress"/>
    <property type="evidence" value="ECO:0007669"/>
    <property type="project" value="UniProtKB-ARBA"/>
</dbReference>
<sequence length="185" mass="21067">MTRLSLLLGALLLAGCAGSGEPAAPPRTVGAVDLERYQGTWYELARLPMFFQRHCAQSEAHYSLQPDGAVGVLNRCRTAEGEWQEAQGQAVPQVAGHTDKLWVRFDNWFSRLAPDLTKGQYWVLYLDENYQTALVGHPDRTYLWMLSRTPEVPEHTRTHLLELARQQGYDTDALIWRTPDDKMPR</sequence>
<comment type="similarity">
    <text evidence="2 12">Belongs to the calycin superfamily. Lipocalin family.</text>
</comment>
<dbReference type="InterPro" id="IPR022271">
    <property type="entry name" value="Lipocalin_ApoD"/>
</dbReference>
<dbReference type="Pfam" id="PF08212">
    <property type="entry name" value="Lipocalin_2"/>
    <property type="match status" value="1"/>
</dbReference>
<gene>
    <name evidence="14" type="primary">blc</name>
    <name evidence="14" type="ORF">TUM18999_56620</name>
    <name evidence="15" type="ORF">TUM20286_27280</name>
</gene>
<dbReference type="PIRSF" id="PIRSF036893">
    <property type="entry name" value="Lipocalin_ApoD"/>
    <property type="match status" value="1"/>
</dbReference>
<dbReference type="KEGG" id="ptw:TUM18999_56620"/>
<dbReference type="AlphaFoldDB" id="A0A6J4EGC3"/>
<feature type="domain" description="Lipocalin/cytosolic fatty-acid binding" evidence="13">
    <location>
        <begin position="32"/>
        <end position="178"/>
    </location>
</feature>
<name>A0A6J4EGC3_9PSED</name>
<dbReference type="InterPro" id="IPR022272">
    <property type="entry name" value="Lipocalin_CS"/>
</dbReference>
<dbReference type="FunFam" id="2.40.128.20:FF:000002">
    <property type="entry name" value="Outer membrane lipoprotein Blc"/>
    <property type="match status" value="1"/>
</dbReference>
<comment type="function">
    <text evidence="10 12">Involved in the storage or transport of lipids necessary for membrane maintenance under stressful conditions. Displays a binding preference for lysophospholipids.</text>
</comment>
<dbReference type="Proteomes" id="UP000509383">
    <property type="component" value="Chromosome"/>
</dbReference>
<dbReference type="PROSITE" id="PS00213">
    <property type="entry name" value="LIPOCALIN"/>
    <property type="match status" value="1"/>
</dbReference>
<evidence type="ECO:0000256" key="3">
    <source>
        <dbReference type="ARBA" id="ARBA00011738"/>
    </source>
</evidence>
<dbReference type="PANTHER" id="PTHR10612:SF34">
    <property type="entry name" value="APOLIPOPROTEIN D"/>
    <property type="match status" value="1"/>
</dbReference>
<dbReference type="PROSITE" id="PS51257">
    <property type="entry name" value="PROKAR_LIPOPROTEIN"/>
    <property type="match status" value="1"/>
</dbReference>